<name>A0A0A9AAD9_ARUDO</name>
<accession>A0A0A9AAD9</accession>
<organism evidence="1">
    <name type="scientific">Arundo donax</name>
    <name type="common">Giant reed</name>
    <name type="synonym">Donax arundinaceus</name>
    <dbReference type="NCBI Taxonomy" id="35708"/>
    <lineage>
        <taxon>Eukaryota</taxon>
        <taxon>Viridiplantae</taxon>
        <taxon>Streptophyta</taxon>
        <taxon>Embryophyta</taxon>
        <taxon>Tracheophyta</taxon>
        <taxon>Spermatophyta</taxon>
        <taxon>Magnoliopsida</taxon>
        <taxon>Liliopsida</taxon>
        <taxon>Poales</taxon>
        <taxon>Poaceae</taxon>
        <taxon>PACMAD clade</taxon>
        <taxon>Arundinoideae</taxon>
        <taxon>Arundineae</taxon>
        <taxon>Arundo</taxon>
    </lineage>
</organism>
<dbReference type="EMBL" id="GBRH01249849">
    <property type="protein sequence ID" value="JAD48046.1"/>
    <property type="molecule type" value="Transcribed_RNA"/>
</dbReference>
<reference evidence="1" key="2">
    <citation type="journal article" date="2015" name="Data Brief">
        <title>Shoot transcriptome of the giant reed, Arundo donax.</title>
        <authorList>
            <person name="Barrero R.A."/>
            <person name="Guerrero F.D."/>
            <person name="Moolhuijzen P."/>
            <person name="Goolsby J.A."/>
            <person name="Tidwell J."/>
            <person name="Bellgard S.E."/>
            <person name="Bellgard M.I."/>
        </authorList>
    </citation>
    <scope>NUCLEOTIDE SEQUENCE</scope>
    <source>
        <tissue evidence="1">Shoot tissue taken approximately 20 cm above the soil surface</tissue>
    </source>
</reference>
<proteinExistence type="predicted"/>
<evidence type="ECO:0000313" key="1">
    <source>
        <dbReference type="EMBL" id="JAD48046.1"/>
    </source>
</evidence>
<protein>
    <submittedName>
        <fullName evidence="1">Uncharacterized protein</fullName>
    </submittedName>
</protein>
<sequence>MNELFGIYFAQLSYKRLSTVFYCITCQGQ</sequence>
<dbReference type="AlphaFoldDB" id="A0A0A9AAD9"/>
<reference evidence="1" key="1">
    <citation type="submission" date="2014-09" db="EMBL/GenBank/DDBJ databases">
        <authorList>
            <person name="Magalhaes I.L.F."/>
            <person name="Oliveira U."/>
            <person name="Santos F.R."/>
            <person name="Vidigal T.H.D.A."/>
            <person name="Brescovit A.D."/>
            <person name="Santos A.J."/>
        </authorList>
    </citation>
    <scope>NUCLEOTIDE SEQUENCE</scope>
    <source>
        <tissue evidence="1">Shoot tissue taken approximately 20 cm above the soil surface</tissue>
    </source>
</reference>